<evidence type="ECO:0000256" key="1">
    <source>
        <dbReference type="ARBA" id="ARBA00004123"/>
    </source>
</evidence>
<feature type="non-terminal residue" evidence="4">
    <location>
        <position position="1"/>
    </location>
</feature>
<evidence type="ECO:0000313" key="4">
    <source>
        <dbReference type="EMBL" id="KAK7532850.1"/>
    </source>
</evidence>
<proteinExistence type="predicted"/>
<comment type="subcellular location">
    <subcellularLocation>
        <location evidence="1">Nucleus</location>
    </subcellularLocation>
</comment>
<keyword evidence="5" id="KW-1185">Reference proteome</keyword>
<dbReference type="EMBL" id="JBBPEH010000010">
    <property type="protein sequence ID" value="KAK7532850.1"/>
    <property type="molecule type" value="Genomic_DNA"/>
</dbReference>
<dbReference type="GeneID" id="92030246"/>
<dbReference type="PANTHER" id="PTHR37534:SF25">
    <property type="entry name" value="ZN(II)2CYS6 TRANSCRIPTION FACTOR (EUROFUNG)"/>
    <property type="match status" value="1"/>
</dbReference>
<feature type="region of interest" description="Disordered" evidence="3">
    <location>
        <begin position="102"/>
        <end position="147"/>
    </location>
</feature>
<protein>
    <recommendedName>
        <fullName evidence="6">Zn(2)-C6 fungal-type domain-containing protein</fullName>
    </recommendedName>
</protein>
<evidence type="ECO:0008006" key="6">
    <source>
        <dbReference type="Google" id="ProtNLM"/>
    </source>
</evidence>
<dbReference type="InterPro" id="IPR021858">
    <property type="entry name" value="Fun_TF"/>
</dbReference>
<feature type="compositionally biased region" description="Polar residues" evidence="3">
    <location>
        <begin position="137"/>
        <end position="147"/>
    </location>
</feature>
<comment type="caution">
    <text evidence="4">The sequence shown here is derived from an EMBL/GenBank/DDBJ whole genome shotgun (WGS) entry which is preliminary data.</text>
</comment>
<feature type="compositionally biased region" description="Basic and acidic residues" evidence="3">
    <location>
        <begin position="170"/>
        <end position="180"/>
    </location>
</feature>
<organism evidence="4 5">
    <name type="scientific">Phyllosticta citribraziliensis</name>
    <dbReference type="NCBI Taxonomy" id="989973"/>
    <lineage>
        <taxon>Eukaryota</taxon>
        <taxon>Fungi</taxon>
        <taxon>Dikarya</taxon>
        <taxon>Ascomycota</taxon>
        <taxon>Pezizomycotina</taxon>
        <taxon>Dothideomycetes</taxon>
        <taxon>Dothideomycetes incertae sedis</taxon>
        <taxon>Botryosphaeriales</taxon>
        <taxon>Phyllostictaceae</taxon>
        <taxon>Phyllosticta</taxon>
    </lineage>
</organism>
<evidence type="ECO:0000256" key="3">
    <source>
        <dbReference type="SAM" id="MobiDB-lite"/>
    </source>
</evidence>
<feature type="compositionally biased region" description="Low complexity" evidence="3">
    <location>
        <begin position="123"/>
        <end position="134"/>
    </location>
</feature>
<sequence length="571" mass="64384">CRDRHLKCTTQPGEDKCKRCITSGRECRRGLTIRFRPVTSVREKRSEPGKLDHVQLDYREDQVWVDIPSGPCRSPFPWFQTPWVTFIQPASTLEELEDETFKTLDGDSRAQGKQTFVRPSRPRPSIAASPSHAADPTSGTPTITPSHSELGAHFEVLRRRENASVTSHSDSGRVHQEISHDTPSIQSASPAGGIWSPVSILYQPSPIWTIRTEDEARLFQYYVQFLGPHVDCCDEAGHFGTEVPRRAMSYPVIANAILALASRVLNGAHGTEDLQSASYMSECLRILIPVLEDPLAALDENLLAAIVILRLYEEMDDRDQKTHLYGGTRLINSIAHMLPRGGLGEAAAWIFIRQDLYVSLTTGEPVNCNLEIYRKSHVFEDESDCAWANRIIYTFAHVLNYCSQQNQEEDNSSFEQWKQLCGDVEAWNANKPHHFRPLWVNEPKDIGSPFPEIWMTLPAHVVGQQYYSLAKILLASYDPHLLKLGFGSHKLRKASEGIILSNLRIVIGLAITNPFASSAMNHASHILLTCGSYLESERDREAAVEFLLDMERKIGWRTERVVNTLKETWSA</sequence>
<evidence type="ECO:0000256" key="2">
    <source>
        <dbReference type="ARBA" id="ARBA00023242"/>
    </source>
</evidence>
<gene>
    <name evidence="4" type="ORF">J3D65DRAFT_558008</name>
</gene>
<feature type="region of interest" description="Disordered" evidence="3">
    <location>
        <begin position="165"/>
        <end position="190"/>
    </location>
</feature>
<dbReference type="CDD" id="cd00067">
    <property type="entry name" value="GAL4"/>
    <property type="match status" value="1"/>
</dbReference>
<dbReference type="RefSeq" id="XP_066652243.1">
    <property type="nucleotide sequence ID" value="XM_066797340.1"/>
</dbReference>
<name>A0ABR1LDU8_9PEZI</name>
<dbReference type="Pfam" id="PF11951">
    <property type="entry name" value="Fungal_trans_2"/>
    <property type="match status" value="1"/>
</dbReference>
<reference evidence="4 5" key="1">
    <citation type="submission" date="2024-04" db="EMBL/GenBank/DDBJ databases">
        <title>Phyllosticta paracitricarpa is synonymous to the EU quarantine fungus P. citricarpa based on phylogenomic analyses.</title>
        <authorList>
            <consortium name="Lawrence Berkeley National Laboratory"/>
            <person name="Van ingen-buijs V.A."/>
            <person name="Van westerhoven A.C."/>
            <person name="Haridas S."/>
            <person name="Skiadas P."/>
            <person name="Martin F."/>
            <person name="Groenewald J.Z."/>
            <person name="Crous P.W."/>
            <person name="Seidl M.F."/>
        </authorList>
    </citation>
    <scope>NUCLEOTIDE SEQUENCE [LARGE SCALE GENOMIC DNA]</scope>
    <source>
        <strain evidence="4 5">CPC 17464</strain>
    </source>
</reference>
<dbReference type="InterPro" id="IPR001138">
    <property type="entry name" value="Zn2Cys6_DnaBD"/>
</dbReference>
<evidence type="ECO:0000313" key="5">
    <source>
        <dbReference type="Proteomes" id="UP001360953"/>
    </source>
</evidence>
<dbReference type="Proteomes" id="UP001360953">
    <property type="component" value="Unassembled WGS sequence"/>
</dbReference>
<accession>A0ABR1LDU8</accession>
<dbReference type="PANTHER" id="PTHR37534">
    <property type="entry name" value="TRANSCRIPTIONAL ACTIVATOR PROTEIN UGA3"/>
    <property type="match status" value="1"/>
</dbReference>
<keyword evidence="2" id="KW-0539">Nucleus</keyword>
<dbReference type="CDD" id="cd12148">
    <property type="entry name" value="fungal_TF_MHR"/>
    <property type="match status" value="1"/>
</dbReference>